<feature type="binding site" evidence="10">
    <location>
        <position position="248"/>
    </location>
    <ligand>
        <name>Zn(2+)</name>
        <dbReference type="ChEBI" id="CHEBI:29105"/>
    </ligand>
</feature>
<dbReference type="GO" id="GO:0046872">
    <property type="term" value="F:metal ion binding"/>
    <property type="evidence" value="ECO:0007669"/>
    <property type="project" value="UniProtKB-KW"/>
</dbReference>
<proteinExistence type="inferred from homology"/>
<feature type="binding site" evidence="10">
    <location>
        <position position="250"/>
    </location>
    <ligand>
        <name>Zn(2+)</name>
        <dbReference type="ChEBI" id="CHEBI:29105"/>
    </ligand>
</feature>
<evidence type="ECO:0000256" key="4">
    <source>
        <dbReference type="ARBA" id="ARBA00022730"/>
    </source>
</evidence>
<dbReference type="PANTHER" id="PTHR32120">
    <property type="entry name" value="SMALL RIBOSOMAL SUBUNIT BIOGENESIS GTPASE RSGA"/>
    <property type="match status" value="1"/>
</dbReference>
<feature type="binding site" evidence="10">
    <location>
        <position position="243"/>
    </location>
    <ligand>
        <name>Zn(2+)</name>
        <dbReference type="ChEBI" id="CHEBI:29105"/>
    </ligand>
</feature>
<dbReference type="InterPro" id="IPR027417">
    <property type="entry name" value="P-loop_NTPase"/>
</dbReference>
<dbReference type="InterPro" id="IPR004881">
    <property type="entry name" value="Ribosome_biogen_GTPase_RsgA"/>
</dbReference>
<accession>A0AA87DR77</accession>
<dbReference type="Proteomes" id="UP000004773">
    <property type="component" value="Unassembled WGS sequence"/>
</dbReference>
<dbReference type="CDD" id="cd01854">
    <property type="entry name" value="YjeQ_EngC"/>
    <property type="match status" value="1"/>
</dbReference>
<dbReference type="GO" id="GO:0005525">
    <property type="term" value="F:GTP binding"/>
    <property type="evidence" value="ECO:0007669"/>
    <property type="project" value="UniProtKB-UniRule"/>
</dbReference>
<gene>
    <name evidence="10" type="primary">rsgA</name>
    <name evidence="13" type="ORF">HMPREF0428_00391</name>
</gene>
<dbReference type="PROSITE" id="PS50936">
    <property type="entry name" value="ENGC_GTPASE"/>
    <property type="match status" value="1"/>
</dbReference>
<dbReference type="InterPro" id="IPR030378">
    <property type="entry name" value="G_CP_dom"/>
</dbReference>
<keyword evidence="4 10" id="KW-0699">rRNA-binding</keyword>
<organism evidence="13 14">
    <name type="scientific">Gemella haemolysans M341</name>
    <dbReference type="NCBI Taxonomy" id="562981"/>
    <lineage>
        <taxon>Bacteria</taxon>
        <taxon>Bacillati</taxon>
        <taxon>Bacillota</taxon>
        <taxon>Bacilli</taxon>
        <taxon>Bacillales</taxon>
        <taxon>Gemellaceae</taxon>
        <taxon>Gemella</taxon>
    </lineage>
</organism>
<dbReference type="RefSeq" id="WP_003146301.1">
    <property type="nucleotide sequence ID" value="NZ_GL883582.1"/>
</dbReference>
<dbReference type="GO" id="GO:0005737">
    <property type="term" value="C:cytoplasm"/>
    <property type="evidence" value="ECO:0007669"/>
    <property type="project" value="UniProtKB-SubCell"/>
</dbReference>
<feature type="domain" description="CP-type G" evidence="12">
    <location>
        <begin position="64"/>
        <end position="221"/>
    </location>
</feature>
<comment type="similarity">
    <text evidence="10">Belongs to the TRAFAC class YlqF/YawG GTPase family. RsgA subfamily.</text>
</comment>
<evidence type="ECO:0000259" key="11">
    <source>
        <dbReference type="PROSITE" id="PS50936"/>
    </source>
</evidence>
<keyword evidence="1 10" id="KW-0963">Cytoplasm</keyword>
<dbReference type="InterPro" id="IPR012340">
    <property type="entry name" value="NA-bd_OB-fold"/>
</dbReference>
<dbReference type="AlphaFoldDB" id="A0AA87DR77"/>
<reference evidence="13 14" key="1">
    <citation type="submission" date="2011-03" db="EMBL/GenBank/DDBJ databases">
        <title>The Genome Sequence of Gemella haemolysans M341.</title>
        <authorList>
            <consortium name="The Broad Institute Genome Sequencing Platform"/>
            <consortium name="The Broad Institute Genome Sequencing Center for Infectious Disease"/>
            <person name="Earl A."/>
            <person name="Ward D."/>
            <person name="Feldgarden M."/>
            <person name="Gevers D."/>
            <person name="Sibley C.D."/>
            <person name="Field T.R."/>
            <person name="Grinwis M."/>
            <person name="Eshaghurshan C.S."/>
            <person name="Surette M.G."/>
            <person name="Young S.K."/>
            <person name="Zeng Q."/>
            <person name="Gargeya S."/>
            <person name="Fitzgerald M."/>
            <person name="Haas B."/>
            <person name="Abouelleil A."/>
            <person name="Alvarado L."/>
            <person name="Arachchi H.M."/>
            <person name="Berlin A."/>
            <person name="Brown A."/>
            <person name="Chapman S.B."/>
            <person name="Chen Z."/>
            <person name="Dunbar C."/>
            <person name="Freedman E."/>
            <person name="Gearin G."/>
            <person name="Gellesch M."/>
            <person name="Goldberg J."/>
            <person name="Griggs A."/>
            <person name="Gujja S."/>
            <person name="Heilman E.R."/>
            <person name="Heiman D."/>
            <person name="Howarth C."/>
            <person name="Larson L."/>
            <person name="Lui A."/>
            <person name="MacDonald P.J.P."/>
            <person name="Mehta T."/>
            <person name="Montmayeur A."/>
            <person name="Murphy C."/>
            <person name="Neiman D."/>
            <person name="Pearson M."/>
            <person name="Priest M."/>
            <person name="Roberts A."/>
            <person name="Saif S."/>
            <person name="Shea T."/>
            <person name="Shenoy N."/>
            <person name="Sisk P."/>
            <person name="Stolte C."/>
            <person name="Sykes S."/>
            <person name="White J."/>
            <person name="Yandava C."/>
            <person name="Wortman J."/>
            <person name="Nusbaum C."/>
            <person name="Birren B."/>
        </authorList>
    </citation>
    <scope>NUCLEOTIDE SEQUENCE [LARGE SCALE GENOMIC DNA]</scope>
    <source>
        <strain evidence="13 14">M341</strain>
    </source>
</reference>
<evidence type="ECO:0000256" key="9">
    <source>
        <dbReference type="ARBA" id="ARBA00023134"/>
    </source>
</evidence>
<evidence type="ECO:0000256" key="5">
    <source>
        <dbReference type="ARBA" id="ARBA00022741"/>
    </source>
</evidence>
<dbReference type="GO" id="GO:0003924">
    <property type="term" value="F:GTPase activity"/>
    <property type="evidence" value="ECO:0007669"/>
    <property type="project" value="UniProtKB-UniRule"/>
</dbReference>
<keyword evidence="8 10" id="KW-0694">RNA-binding</keyword>
<dbReference type="PANTHER" id="PTHR32120:SF11">
    <property type="entry name" value="SMALL RIBOSOMAL SUBUNIT BIOGENESIS GTPASE RSGA 1, MITOCHONDRIAL-RELATED"/>
    <property type="match status" value="1"/>
</dbReference>
<dbReference type="NCBIfam" id="TIGR00157">
    <property type="entry name" value="ribosome small subunit-dependent GTPase A"/>
    <property type="match status" value="1"/>
</dbReference>
<evidence type="ECO:0000313" key="14">
    <source>
        <dbReference type="Proteomes" id="UP000004773"/>
    </source>
</evidence>
<dbReference type="SUPFAM" id="SSF50249">
    <property type="entry name" value="Nucleic acid-binding proteins"/>
    <property type="match status" value="1"/>
</dbReference>
<evidence type="ECO:0000256" key="2">
    <source>
        <dbReference type="ARBA" id="ARBA00022517"/>
    </source>
</evidence>
<evidence type="ECO:0000313" key="13">
    <source>
        <dbReference type="EMBL" id="EGF87516.1"/>
    </source>
</evidence>
<keyword evidence="5 10" id="KW-0547">Nucleotide-binding</keyword>
<feature type="binding site" evidence="10">
    <location>
        <begin position="164"/>
        <end position="172"/>
    </location>
    <ligand>
        <name>GTP</name>
        <dbReference type="ChEBI" id="CHEBI:37565"/>
    </ligand>
</feature>
<dbReference type="SUPFAM" id="SSF52540">
    <property type="entry name" value="P-loop containing nucleoside triphosphate hydrolases"/>
    <property type="match status" value="1"/>
</dbReference>
<dbReference type="PROSITE" id="PS51721">
    <property type="entry name" value="G_CP"/>
    <property type="match status" value="1"/>
</dbReference>
<dbReference type="InterPro" id="IPR031944">
    <property type="entry name" value="RsgA_N"/>
</dbReference>
<dbReference type="Pfam" id="PF03193">
    <property type="entry name" value="RsgA_GTPase"/>
    <property type="match status" value="1"/>
</dbReference>
<evidence type="ECO:0000256" key="10">
    <source>
        <dbReference type="HAMAP-Rule" id="MF_01820"/>
    </source>
</evidence>
<feature type="binding site" evidence="10">
    <location>
        <position position="256"/>
    </location>
    <ligand>
        <name>Zn(2+)</name>
        <dbReference type="ChEBI" id="CHEBI:29105"/>
    </ligand>
</feature>
<dbReference type="GO" id="GO:0042274">
    <property type="term" value="P:ribosomal small subunit biogenesis"/>
    <property type="evidence" value="ECO:0007669"/>
    <property type="project" value="UniProtKB-UniRule"/>
</dbReference>
<dbReference type="Gene3D" id="2.40.50.140">
    <property type="entry name" value="Nucleic acid-binding proteins"/>
    <property type="match status" value="1"/>
</dbReference>
<sequence length="293" mass="34140">MTKEGKILKALSGFYYVDCNGEIVTCRARGNFRNENITPLVGDDVKIQMSDNNTGYVVEVLERKNELLRPKVANIDYSIIVVSVKDPEFSSKLLNKTICLNENSDVDIIIIFTKLDLLDDDELEKMKEIMNYYYEIGYQVFTNSEEDIDRLKEVISNKYVAISGQSGAGKSTFINKLAEHLDIETGEISKHLGRGRHTTRHTEFYQIDDFYIADTPGFSSLDITFIEKEDLQYLFREFHDYDCKFKPCNHMEEIQCGVKEAVESKQILESRYEDYKVLFIEKQNQKRKYIKER</sequence>
<keyword evidence="6 10" id="KW-0378">Hydrolase</keyword>
<dbReference type="InterPro" id="IPR010914">
    <property type="entry name" value="RsgA_GTPase_dom"/>
</dbReference>
<keyword evidence="7 10" id="KW-0862">Zinc</keyword>
<feature type="domain" description="EngC GTPase" evidence="11">
    <location>
        <begin position="73"/>
        <end position="219"/>
    </location>
</feature>
<protein>
    <recommendedName>
        <fullName evidence="10">Small ribosomal subunit biogenesis GTPase RsgA</fullName>
        <ecNumber evidence="10">3.6.1.-</ecNumber>
    </recommendedName>
</protein>
<keyword evidence="2 10" id="KW-0690">Ribosome biogenesis</keyword>
<comment type="cofactor">
    <cofactor evidence="10">
        <name>Zn(2+)</name>
        <dbReference type="ChEBI" id="CHEBI:29105"/>
    </cofactor>
    <text evidence="10">Binds 1 zinc ion per subunit.</text>
</comment>
<evidence type="ECO:0000256" key="1">
    <source>
        <dbReference type="ARBA" id="ARBA00022490"/>
    </source>
</evidence>
<comment type="caution">
    <text evidence="13">The sequence shown here is derived from an EMBL/GenBank/DDBJ whole genome shotgun (WGS) entry which is preliminary data.</text>
</comment>
<dbReference type="Gene3D" id="1.10.40.50">
    <property type="entry name" value="Probable gtpase engc, domain 3"/>
    <property type="match status" value="1"/>
</dbReference>
<keyword evidence="3 10" id="KW-0479">Metal-binding</keyword>
<evidence type="ECO:0000256" key="8">
    <source>
        <dbReference type="ARBA" id="ARBA00022884"/>
    </source>
</evidence>
<dbReference type="CDD" id="cd04466">
    <property type="entry name" value="S1_YloQ_GTPase"/>
    <property type="match status" value="1"/>
</dbReference>
<dbReference type="Gene3D" id="3.40.50.300">
    <property type="entry name" value="P-loop containing nucleotide triphosphate hydrolases"/>
    <property type="match status" value="1"/>
</dbReference>
<name>A0AA87DR77_9BACL</name>
<dbReference type="HAMAP" id="MF_01820">
    <property type="entry name" value="GTPase_RsgA"/>
    <property type="match status" value="1"/>
</dbReference>
<dbReference type="EC" id="3.6.1.-" evidence="10"/>
<evidence type="ECO:0000256" key="6">
    <source>
        <dbReference type="ARBA" id="ARBA00022801"/>
    </source>
</evidence>
<evidence type="ECO:0000256" key="3">
    <source>
        <dbReference type="ARBA" id="ARBA00022723"/>
    </source>
</evidence>
<dbReference type="EMBL" id="ACRO01000003">
    <property type="protein sequence ID" value="EGF87516.1"/>
    <property type="molecule type" value="Genomic_DNA"/>
</dbReference>
<evidence type="ECO:0000256" key="7">
    <source>
        <dbReference type="ARBA" id="ARBA00022833"/>
    </source>
</evidence>
<keyword evidence="9 10" id="KW-0342">GTP-binding</keyword>
<evidence type="ECO:0000259" key="12">
    <source>
        <dbReference type="PROSITE" id="PS51721"/>
    </source>
</evidence>
<comment type="subunit">
    <text evidence="10">Monomer. Associates with 30S ribosomal subunit, binds 16S rRNA.</text>
</comment>
<comment type="subcellular location">
    <subcellularLocation>
        <location evidence="10">Cytoplasm</location>
    </subcellularLocation>
</comment>
<comment type="function">
    <text evidence="10">One of several proteins that assist in the late maturation steps of the functional core of the 30S ribosomal subunit. Helps release RbfA from mature subunits. May play a role in the assembly of ribosomal proteins into the subunit. Circularly permuted GTPase that catalyzes slow GTP hydrolysis, GTPase activity is stimulated by the 30S ribosomal subunit.</text>
</comment>
<dbReference type="Pfam" id="PF16745">
    <property type="entry name" value="RsgA_N"/>
    <property type="match status" value="1"/>
</dbReference>
<feature type="binding site" evidence="10">
    <location>
        <begin position="113"/>
        <end position="116"/>
    </location>
    <ligand>
        <name>GTP</name>
        <dbReference type="ChEBI" id="CHEBI:37565"/>
    </ligand>
</feature>
<dbReference type="GO" id="GO:0019843">
    <property type="term" value="F:rRNA binding"/>
    <property type="evidence" value="ECO:0007669"/>
    <property type="project" value="UniProtKB-KW"/>
</dbReference>